<evidence type="ECO:0000256" key="4">
    <source>
        <dbReference type="RuleBase" id="RU361153"/>
    </source>
</evidence>
<dbReference type="InterPro" id="IPR017853">
    <property type="entry name" value="GH"/>
</dbReference>
<evidence type="ECO:0000256" key="3">
    <source>
        <dbReference type="ARBA" id="ARBA00023295"/>
    </source>
</evidence>
<protein>
    <submittedName>
        <fullName evidence="7">Glycoside hydrolase family 5 protein</fullName>
    </submittedName>
</protein>
<dbReference type="GO" id="GO:0000272">
    <property type="term" value="P:polysaccharide catabolic process"/>
    <property type="evidence" value="ECO:0007669"/>
    <property type="project" value="InterPro"/>
</dbReference>
<name>A0A9P4VM81_9PEZI</name>
<dbReference type="PANTHER" id="PTHR31263:SF0">
    <property type="entry name" value="CELLULASE FAMILY PROTEIN (AFU_ORTHOLOGUE AFUA_5G14560)"/>
    <property type="match status" value="1"/>
</dbReference>
<evidence type="ECO:0000313" key="8">
    <source>
        <dbReference type="Proteomes" id="UP000799429"/>
    </source>
</evidence>
<feature type="signal peptide" evidence="5">
    <location>
        <begin position="1"/>
        <end position="22"/>
    </location>
</feature>
<evidence type="ECO:0000256" key="2">
    <source>
        <dbReference type="ARBA" id="ARBA00022801"/>
    </source>
</evidence>
<reference evidence="7" key="1">
    <citation type="journal article" date="2020" name="Stud. Mycol.">
        <title>101 Dothideomycetes genomes: a test case for predicting lifestyles and emergence of pathogens.</title>
        <authorList>
            <person name="Haridas S."/>
            <person name="Albert R."/>
            <person name="Binder M."/>
            <person name="Bloem J."/>
            <person name="Labutti K."/>
            <person name="Salamov A."/>
            <person name="Andreopoulos B."/>
            <person name="Baker S."/>
            <person name="Barry K."/>
            <person name="Bills G."/>
            <person name="Bluhm B."/>
            <person name="Cannon C."/>
            <person name="Castanera R."/>
            <person name="Culley D."/>
            <person name="Daum C."/>
            <person name="Ezra D."/>
            <person name="Gonzalez J."/>
            <person name="Henrissat B."/>
            <person name="Kuo A."/>
            <person name="Liang C."/>
            <person name="Lipzen A."/>
            <person name="Lutzoni F."/>
            <person name="Magnuson J."/>
            <person name="Mondo S."/>
            <person name="Nolan M."/>
            <person name="Ohm R."/>
            <person name="Pangilinan J."/>
            <person name="Park H.-J."/>
            <person name="Ramirez L."/>
            <person name="Alfaro M."/>
            <person name="Sun H."/>
            <person name="Tritt A."/>
            <person name="Yoshinaga Y."/>
            <person name="Zwiers L.-H."/>
            <person name="Turgeon B."/>
            <person name="Goodwin S."/>
            <person name="Spatafora J."/>
            <person name="Crous P."/>
            <person name="Grigoriev I."/>
        </authorList>
    </citation>
    <scope>NUCLEOTIDE SEQUENCE</scope>
    <source>
        <strain evidence="7">CBS 101060</strain>
    </source>
</reference>
<keyword evidence="2 4" id="KW-0378">Hydrolase</keyword>
<gene>
    <name evidence="7" type="ORF">M501DRAFT_1007481</name>
</gene>
<evidence type="ECO:0000259" key="6">
    <source>
        <dbReference type="Pfam" id="PF00150"/>
    </source>
</evidence>
<dbReference type="Gene3D" id="3.20.20.80">
    <property type="entry name" value="Glycosidases"/>
    <property type="match status" value="1"/>
</dbReference>
<evidence type="ECO:0000256" key="1">
    <source>
        <dbReference type="ARBA" id="ARBA00005641"/>
    </source>
</evidence>
<organism evidence="7 8">
    <name type="scientific">Patellaria atrata CBS 101060</name>
    <dbReference type="NCBI Taxonomy" id="1346257"/>
    <lineage>
        <taxon>Eukaryota</taxon>
        <taxon>Fungi</taxon>
        <taxon>Dikarya</taxon>
        <taxon>Ascomycota</taxon>
        <taxon>Pezizomycotina</taxon>
        <taxon>Dothideomycetes</taxon>
        <taxon>Dothideomycetes incertae sedis</taxon>
        <taxon>Patellariales</taxon>
        <taxon>Patellariaceae</taxon>
        <taxon>Patellaria</taxon>
    </lineage>
</organism>
<dbReference type="Proteomes" id="UP000799429">
    <property type="component" value="Unassembled WGS sequence"/>
</dbReference>
<evidence type="ECO:0000256" key="5">
    <source>
        <dbReference type="SAM" id="SignalP"/>
    </source>
</evidence>
<dbReference type="SUPFAM" id="SSF51445">
    <property type="entry name" value="(Trans)glycosidases"/>
    <property type="match status" value="1"/>
</dbReference>
<dbReference type="Pfam" id="PF00150">
    <property type="entry name" value="Cellulase"/>
    <property type="match status" value="1"/>
</dbReference>
<comment type="caution">
    <text evidence="7">The sequence shown here is derived from an EMBL/GenBank/DDBJ whole genome shotgun (WGS) entry which is preliminary data.</text>
</comment>
<feature type="chain" id="PRO_5040189056" evidence="5">
    <location>
        <begin position="23"/>
        <end position="408"/>
    </location>
</feature>
<feature type="domain" description="Glycoside hydrolase family 5" evidence="6">
    <location>
        <begin position="63"/>
        <end position="363"/>
    </location>
</feature>
<dbReference type="InterPro" id="IPR001547">
    <property type="entry name" value="Glyco_hydro_5"/>
</dbReference>
<dbReference type="GO" id="GO:0004553">
    <property type="term" value="F:hydrolase activity, hydrolyzing O-glycosyl compounds"/>
    <property type="evidence" value="ECO:0007669"/>
    <property type="project" value="InterPro"/>
</dbReference>
<proteinExistence type="inferred from homology"/>
<dbReference type="OrthoDB" id="442731at2759"/>
<dbReference type="EMBL" id="MU006104">
    <property type="protein sequence ID" value="KAF2836368.1"/>
    <property type="molecule type" value="Genomic_DNA"/>
</dbReference>
<sequence length="408" mass="45120">MWTTQLLPLLGAFLTFAQVASSAPLHTSSRWILDSSNQRVKLRCVNWAGHMEANIPEGLQHQSASTTASWISSNGFNCVRLTYSIDMALNPSQSISSSFSAAASPAGVSSSQMTSLYNSVVSKNSWASSSTTQGAFSKVIDELGAKGVMVILDNHVSRASWCCGGSDGNGWWDAASGYNADNSRYFNTQNWLKGLGAMASFAAQKPNVVGMSLRNELRASGNQDKNNHADWYNYVTQGAKAIHNANQDLLVVIGGTNYASDLGYLYNKPFDRKPFGDKIVWEFHSYAWTLGSGTTSNCDSYKKVLGDKAGYLLTQNKDFTGPLWLSEFGWAQQNTPSDEQAYLKCLVQYMENNDAEWAYWALQGDYYVRDKTINKDESYGLLNKDWSGWRNSNFKSQIGRMMDMTQGP</sequence>
<keyword evidence="5" id="KW-0732">Signal</keyword>
<accession>A0A9P4VM81</accession>
<keyword evidence="3 4" id="KW-0326">Glycosidase</keyword>
<comment type="similarity">
    <text evidence="1 4">Belongs to the glycosyl hydrolase 5 (cellulase A) family.</text>
</comment>
<evidence type="ECO:0000313" key="7">
    <source>
        <dbReference type="EMBL" id="KAF2836368.1"/>
    </source>
</evidence>
<dbReference type="AlphaFoldDB" id="A0A9P4VM81"/>
<dbReference type="PANTHER" id="PTHR31263">
    <property type="entry name" value="CELLULASE FAMILY PROTEIN (AFU_ORTHOLOGUE AFUA_5G14560)"/>
    <property type="match status" value="1"/>
</dbReference>
<keyword evidence="8" id="KW-1185">Reference proteome</keyword>